<sequence>MPAAKPTPAAIRPAIEAMQATRLAVGALDVVRDGAVRIVASNQVRTLTSSKTEEDE</sequence>
<dbReference type="EMBL" id="JAGQAF010000001">
    <property type="protein sequence ID" value="MCE8536083.1"/>
    <property type="molecule type" value="Genomic_DNA"/>
</dbReference>
<gene>
    <name evidence="1" type="ORF">KBY27_01290</name>
</gene>
<dbReference type="AlphaFoldDB" id="A0A9Q3ZKM4"/>
<dbReference type="Proteomes" id="UP000813672">
    <property type="component" value="Unassembled WGS sequence"/>
</dbReference>
<proteinExistence type="predicted"/>
<reference evidence="1" key="1">
    <citation type="journal article" date="2021" name="Environ. Microbiol.">
        <title>Cryptic niche differentiation of novel sediment ecotypes of Rugeria pomeroyi correlates with nitrate respiration.</title>
        <authorList>
            <person name="Lin X."/>
            <person name="McNichol J."/>
            <person name="Chu X."/>
            <person name="Qian Y."/>
            <person name="Luo H."/>
        </authorList>
    </citation>
    <scope>NUCLEOTIDE SEQUENCE</scope>
    <source>
        <strain evidence="1">SZCCDBB064</strain>
    </source>
</reference>
<accession>A0A9Q3ZKM4</accession>
<evidence type="ECO:0000313" key="1">
    <source>
        <dbReference type="EMBL" id="MCE8536083.1"/>
    </source>
</evidence>
<name>A0A9Q3ZKM4_9RHOB</name>
<evidence type="ECO:0000313" key="2">
    <source>
        <dbReference type="Proteomes" id="UP000813672"/>
    </source>
</evidence>
<comment type="caution">
    <text evidence="1">The sequence shown here is derived from an EMBL/GenBank/DDBJ whole genome shotgun (WGS) entry which is preliminary data.</text>
</comment>
<organism evidence="1 2">
    <name type="scientific">Ruegeria pomeroyi</name>
    <dbReference type="NCBI Taxonomy" id="89184"/>
    <lineage>
        <taxon>Bacteria</taxon>
        <taxon>Pseudomonadati</taxon>
        <taxon>Pseudomonadota</taxon>
        <taxon>Alphaproteobacteria</taxon>
        <taxon>Rhodobacterales</taxon>
        <taxon>Roseobacteraceae</taxon>
        <taxon>Ruegeria</taxon>
    </lineage>
</organism>
<protein>
    <submittedName>
        <fullName evidence="1">Uncharacterized protein</fullName>
    </submittedName>
</protein>
<dbReference type="RefSeq" id="WP_234218114.1">
    <property type="nucleotide sequence ID" value="NZ_JAGQAF010000001.1"/>
</dbReference>